<evidence type="ECO:0000256" key="6">
    <source>
        <dbReference type="SAM" id="Phobius"/>
    </source>
</evidence>
<evidence type="ECO:0000256" key="1">
    <source>
        <dbReference type="ARBA" id="ARBA00004651"/>
    </source>
</evidence>
<evidence type="ECO:0000256" key="5">
    <source>
        <dbReference type="ARBA" id="ARBA00023136"/>
    </source>
</evidence>
<evidence type="ECO:0000313" key="8">
    <source>
        <dbReference type="Proteomes" id="UP000256253"/>
    </source>
</evidence>
<name>A0A3D9UM29_9MICO</name>
<feature type="transmembrane region" description="Helical" evidence="6">
    <location>
        <begin position="323"/>
        <end position="344"/>
    </location>
</feature>
<dbReference type="GO" id="GO:0005886">
    <property type="term" value="C:plasma membrane"/>
    <property type="evidence" value="ECO:0007669"/>
    <property type="project" value="UniProtKB-SubCell"/>
</dbReference>
<feature type="transmembrane region" description="Helical" evidence="6">
    <location>
        <begin position="356"/>
        <end position="377"/>
    </location>
</feature>
<dbReference type="InterPro" id="IPR002797">
    <property type="entry name" value="Polysacc_synth"/>
</dbReference>
<comment type="caution">
    <text evidence="7">The sequence shown here is derived from an EMBL/GenBank/DDBJ whole genome shotgun (WGS) entry which is preliminary data.</text>
</comment>
<feature type="transmembrane region" description="Helical" evidence="6">
    <location>
        <begin position="262"/>
        <end position="287"/>
    </location>
</feature>
<evidence type="ECO:0000256" key="3">
    <source>
        <dbReference type="ARBA" id="ARBA00022692"/>
    </source>
</evidence>
<reference evidence="7 8" key="1">
    <citation type="submission" date="2018-08" db="EMBL/GenBank/DDBJ databases">
        <title>Sequencing the genomes of 1000 actinobacteria strains.</title>
        <authorList>
            <person name="Klenk H.-P."/>
        </authorList>
    </citation>
    <scope>NUCLEOTIDE SEQUENCE [LARGE SCALE GENOMIC DNA]</scope>
    <source>
        <strain evidence="7 8">DSM 22967</strain>
    </source>
</reference>
<keyword evidence="8" id="KW-1185">Reference proteome</keyword>
<proteinExistence type="predicted"/>
<gene>
    <name evidence="7" type="ORF">DFJ65_1375</name>
</gene>
<feature type="transmembrane region" description="Helical" evidence="6">
    <location>
        <begin position="198"/>
        <end position="216"/>
    </location>
</feature>
<accession>A0A3D9UM29</accession>
<feature type="transmembrane region" description="Helical" evidence="6">
    <location>
        <begin position="410"/>
        <end position="430"/>
    </location>
</feature>
<feature type="transmembrane region" description="Helical" evidence="6">
    <location>
        <begin position="442"/>
        <end position="463"/>
    </location>
</feature>
<evidence type="ECO:0000256" key="2">
    <source>
        <dbReference type="ARBA" id="ARBA00022475"/>
    </source>
</evidence>
<evidence type="ECO:0000256" key="4">
    <source>
        <dbReference type="ARBA" id="ARBA00022989"/>
    </source>
</evidence>
<dbReference type="PANTHER" id="PTHR30250">
    <property type="entry name" value="PST FAMILY PREDICTED COLANIC ACID TRANSPORTER"/>
    <property type="match status" value="1"/>
</dbReference>
<feature type="transmembrane region" description="Helical" evidence="6">
    <location>
        <begin position="115"/>
        <end position="132"/>
    </location>
</feature>
<comment type="subcellular location">
    <subcellularLocation>
        <location evidence="1">Cell membrane</location>
        <topology evidence="1">Multi-pass membrane protein</topology>
    </subcellularLocation>
</comment>
<feature type="transmembrane region" description="Helical" evidence="6">
    <location>
        <begin position="34"/>
        <end position="55"/>
    </location>
</feature>
<dbReference type="Pfam" id="PF01943">
    <property type="entry name" value="Polysacc_synt"/>
    <property type="match status" value="1"/>
</dbReference>
<keyword evidence="3 6" id="KW-0812">Transmembrane</keyword>
<feature type="transmembrane region" description="Helical" evidence="6">
    <location>
        <begin position="237"/>
        <end position="256"/>
    </location>
</feature>
<organism evidence="7 8">
    <name type="scientific">Calidifontibacter indicus</name>
    <dbReference type="NCBI Taxonomy" id="419650"/>
    <lineage>
        <taxon>Bacteria</taxon>
        <taxon>Bacillati</taxon>
        <taxon>Actinomycetota</taxon>
        <taxon>Actinomycetes</taxon>
        <taxon>Micrococcales</taxon>
        <taxon>Dermacoccaceae</taxon>
        <taxon>Calidifontibacter</taxon>
    </lineage>
</organism>
<dbReference type="InterPro" id="IPR050833">
    <property type="entry name" value="Poly_Biosynth_Transport"/>
</dbReference>
<protein>
    <submittedName>
        <fullName evidence="7">O-antigen/teichoic acid export membrane protein</fullName>
    </submittedName>
</protein>
<feature type="transmembrane region" description="Helical" evidence="6">
    <location>
        <begin position="384"/>
        <end position="404"/>
    </location>
</feature>
<dbReference type="Proteomes" id="UP000256253">
    <property type="component" value="Unassembled WGS sequence"/>
</dbReference>
<dbReference type="AlphaFoldDB" id="A0A3D9UM29"/>
<sequence>MSAESGPGPDQMASAGAAGQLGPRALQDRAIRGASWTMLHTITAVPMGFVVNLILARALGVVHYGRLAFLMTLMDVVGGIIAVGVTTGTIQFGAKGHALGRHDDVRRLLSKAQGFRLFIAAPLLTLVVLLVADVPLPMLLLALAFGVWCPAFLDGATTCLAIENKTAAGAQNAMVVNILVQAATLLSLWLVGTADAVWAARLAAGGLGVGLALLVIDPGYRRAVLHPQIPVGMPAGFWRFAVPTAVGGLVATMVVSRTEVFFLAWLGDAAAVGTFALAFGLASHIFAPAQALVGPLMPAISGLREVEVSAVEAAFRRTIRASALIVSLLLVAGVPFFALLLPALYGDAYSDSEPMFVALAISAGLLVASGPVSAFVMGRLAAGTILRVNLLALIVDVGVALAVIPSLGGWGAVIANVSGALVQLVLLVGSELRAMQMPWSELVKQTGSLILAVPIAVGTWALIEPIQLGRWVASFCAIPVGCALFLLMLRTTRAGLAQEDAVAIQRALPRRLDRPAGAALRLLTVQG</sequence>
<keyword evidence="4 6" id="KW-1133">Transmembrane helix</keyword>
<keyword evidence="2" id="KW-1003">Cell membrane</keyword>
<feature type="transmembrane region" description="Helical" evidence="6">
    <location>
        <begin position="67"/>
        <end position="94"/>
    </location>
</feature>
<feature type="transmembrane region" description="Helical" evidence="6">
    <location>
        <begin position="469"/>
        <end position="489"/>
    </location>
</feature>
<dbReference type="EMBL" id="QTUA01000001">
    <property type="protein sequence ID" value="REF30369.1"/>
    <property type="molecule type" value="Genomic_DNA"/>
</dbReference>
<feature type="transmembrane region" description="Helical" evidence="6">
    <location>
        <begin position="138"/>
        <end position="162"/>
    </location>
</feature>
<feature type="transmembrane region" description="Helical" evidence="6">
    <location>
        <begin position="174"/>
        <end position="192"/>
    </location>
</feature>
<evidence type="ECO:0000313" key="7">
    <source>
        <dbReference type="EMBL" id="REF30369.1"/>
    </source>
</evidence>
<dbReference type="PANTHER" id="PTHR30250:SF11">
    <property type="entry name" value="O-ANTIGEN TRANSPORTER-RELATED"/>
    <property type="match status" value="1"/>
</dbReference>
<keyword evidence="5 6" id="KW-0472">Membrane</keyword>